<organism evidence="12 13">
    <name type="scientific">Trypanosoma congolense (strain IL3000)</name>
    <dbReference type="NCBI Taxonomy" id="1068625"/>
    <lineage>
        <taxon>Eukaryota</taxon>
        <taxon>Discoba</taxon>
        <taxon>Euglenozoa</taxon>
        <taxon>Kinetoplastea</taxon>
        <taxon>Metakinetoplastina</taxon>
        <taxon>Trypanosomatida</taxon>
        <taxon>Trypanosomatidae</taxon>
        <taxon>Trypanosoma</taxon>
        <taxon>Nannomonas</taxon>
    </lineage>
</organism>
<evidence type="ECO:0000313" key="12">
    <source>
        <dbReference type="EMBL" id="CCD14813.1"/>
    </source>
</evidence>
<reference evidence="12 13" key="2">
    <citation type="journal article" date="2012" name="Proc. Natl. Acad. Sci. U.S.A.">
        <title>Antigenic diversity is generated by distinct evolutionary mechanisms in African trypanosome species.</title>
        <authorList>
            <person name="Jackson A.P."/>
            <person name="Berry A."/>
            <person name="Aslett M."/>
            <person name="Allison H.C."/>
            <person name="Burton P."/>
            <person name="Vavrova-Anderson J."/>
            <person name="Brown R."/>
            <person name="Browne H."/>
            <person name="Corton N."/>
            <person name="Hauser H."/>
            <person name="Gamble J."/>
            <person name="Gilderthorp R."/>
            <person name="Marcello L."/>
            <person name="McQuillan J."/>
            <person name="Otto T.D."/>
            <person name="Quail M.A."/>
            <person name="Sanders M.J."/>
            <person name="van Tonder A."/>
            <person name="Ginger M.L."/>
            <person name="Field M.C."/>
            <person name="Barry J.D."/>
            <person name="Hertz-Fowler C."/>
            <person name="Berriman M."/>
        </authorList>
    </citation>
    <scope>NUCLEOTIDE SEQUENCE [LARGE SCALE GENOMIC DNA]</scope>
    <source>
        <strain evidence="12 13">IL3000</strain>
    </source>
</reference>
<reference evidence="13" key="1">
    <citation type="submission" date="2011-07" db="EMBL/GenBank/DDBJ databases">
        <title>Divergent evolution of antigenic variation in African trypanosomes.</title>
        <authorList>
            <person name="Jackson A.P."/>
            <person name="Berry A."/>
            <person name="Allison H.C."/>
            <person name="Burton P."/>
            <person name="Anderson J."/>
            <person name="Aslett M."/>
            <person name="Brown R."/>
            <person name="Corton N."/>
            <person name="Harris D."/>
            <person name="Hauser H."/>
            <person name="Gamble J."/>
            <person name="Gilderthorp R."/>
            <person name="McQuillan J."/>
            <person name="Quail M.A."/>
            <person name="Sanders M."/>
            <person name="Van Tonder A."/>
            <person name="Ginger M.L."/>
            <person name="Donelson J.E."/>
            <person name="Field M.C."/>
            <person name="Barry J.D."/>
            <person name="Berriman M."/>
            <person name="Hertz-Fowler C."/>
        </authorList>
    </citation>
    <scope>NUCLEOTIDE SEQUENCE [LARGE SCALE GENOMIC DNA]</scope>
    <source>
        <strain evidence="13">IL3000</strain>
    </source>
</reference>
<keyword evidence="13" id="KW-1185">Reference proteome</keyword>
<keyword evidence="3" id="KW-1003">Cell membrane</keyword>
<evidence type="ECO:0000256" key="3">
    <source>
        <dbReference type="ARBA" id="ARBA00022475"/>
    </source>
</evidence>
<evidence type="ECO:0000256" key="1">
    <source>
        <dbReference type="ARBA" id="ARBA00002523"/>
    </source>
</evidence>
<feature type="chain" id="PRO_5003394666" evidence="10">
    <location>
        <begin position="19"/>
        <end position="287"/>
    </location>
</feature>
<dbReference type="AlphaFoldDB" id="F9WC25"/>
<feature type="region of interest" description="Disordered" evidence="9">
    <location>
        <begin position="246"/>
        <end position="287"/>
    </location>
</feature>
<comment type="caution">
    <text evidence="12">The sequence shown here is derived from an EMBL/GenBank/DDBJ whole genome shotgun (WGS) entry which is preliminary data.</text>
</comment>
<comment type="function">
    <text evidence="1">VSG forms a coat on the surface of the parasite. The trypanosome evades the immune response of the host by expressing a series of antigenically distinct VSGs from an estimated 1000 VSG genes.</text>
</comment>
<evidence type="ECO:0000256" key="9">
    <source>
        <dbReference type="SAM" id="MobiDB-lite"/>
    </source>
</evidence>
<keyword evidence="5 10" id="KW-0732">Signal</keyword>
<feature type="compositionally biased region" description="Basic and acidic residues" evidence="9">
    <location>
        <begin position="262"/>
        <end position="274"/>
    </location>
</feature>
<evidence type="ECO:0000256" key="5">
    <source>
        <dbReference type="ARBA" id="ARBA00022729"/>
    </source>
</evidence>
<proteinExistence type="predicted"/>
<evidence type="ECO:0000259" key="11">
    <source>
        <dbReference type="Pfam" id="PF13206"/>
    </source>
</evidence>
<evidence type="ECO:0000256" key="10">
    <source>
        <dbReference type="SAM" id="SignalP"/>
    </source>
</evidence>
<keyword evidence="7" id="KW-0325">Glycoprotein</keyword>
<name>F9WC25_TRYCI</name>
<dbReference type="GO" id="GO:0005886">
    <property type="term" value="C:plasma membrane"/>
    <property type="evidence" value="ECO:0007669"/>
    <property type="project" value="UniProtKB-SubCell"/>
</dbReference>
<evidence type="ECO:0000256" key="4">
    <source>
        <dbReference type="ARBA" id="ARBA00022622"/>
    </source>
</evidence>
<accession>F9WC25</accession>
<evidence type="ECO:0000256" key="7">
    <source>
        <dbReference type="ARBA" id="ARBA00023180"/>
    </source>
</evidence>
<evidence type="ECO:0000256" key="2">
    <source>
        <dbReference type="ARBA" id="ARBA00004609"/>
    </source>
</evidence>
<dbReference type="EMBL" id="CAEQ01001659">
    <property type="protein sequence ID" value="CCD14813.1"/>
    <property type="molecule type" value="Genomic_DNA"/>
</dbReference>
<dbReference type="GO" id="GO:0098552">
    <property type="term" value="C:side of membrane"/>
    <property type="evidence" value="ECO:0007669"/>
    <property type="project" value="UniProtKB-KW"/>
</dbReference>
<evidence type="ECO:0000256" key="8">
    <source>
        <dbReference type="ARBA" id="ARBA00023288"/>
    </source>
</evidence>
<sequence length="287" mass="31369">MWRRVLLVLFVVGKGTLAAEGSNQEVYKKLCDITKGVKGLMKQNGEHKGSLQEALYGEKKEDPFVNGYFTGGSRCEWVYPPSRSTYCSHIQPGSTQAKNPGCFGDSILGTLLCTCVRGQYNEQDLCGLGIEQGSTGWGGWNSRPQDLFKKVLEKIKENCTAPNTTVDIAGHLEDLKNAVNEIKNEAKQKNFSNGKDGHYLGSGTTTTRFCDGSSAQDACVTYPEKSGNEPSIPWADKILDAINKARTQQQGNYKNAAITSGPDHHQDDQERSSETDTGNDEEGDEEG</sequence>
<dbReference type="VEuPathDB" id="TriTrypDB:TcIL3000_0_53940"/>
<keyword evidence="4" id="KW-0336">GPI-anchor</keyword>
<evidence type="ECO:0000256" key="6">
    <source>
        <dbReference type="ARBA" id="ARBA00023136"/>
    </source>
</evidence>
<gene>
    <name evidence="12" type="ORF">TCIL3000_0_53940</name>
</gene>
<evidence type="ECO:0000313" key="13">
    <source>
        <dbReference type="Proteomes" id="UP000000702"/>
    </source>
</evidence>
<keyword evidence="8" id="KW-0449">Lipoprotein</keyword>
<comment type="subcellular location">
    <subcellularLocation>
        <location evidence="2">Cell membrane</location>
        <topology evidence="2">Lipid-anchor</topology>
        <topology evidence="2">GPI-anchor</topology>
    </subcellularLocation>
</comment>
<protein>
    <submittedName>
        <fullName evidence="12">Variant surface glycoprotein</fullName>
    </submittedName>
</protein>
<keyword evidence="6" id="KW-0472">Membrane</keyword>
<dbReference type="Proteomes" id="UP000000702">
    <property type="component" value="Unassembled WGS sequence"/>
</dbReference>
<feature type="domain" description="Trypanosome variant surface glycoprotein B-type N-terminal" evidence="11">
    <location>
        <begin position="46"/>
        <end position="258"/>
    </location>
</feature>
<dbReference type="Pfam" id="PF13206">
    <property type="entry name" value="VSG_B"/>
    <property type="match status" value="1"/>
</dbReference>
<feature type="compositionally biased region" description="Acidic residues" evidence="9">
    <location>
        <begin position="277"/>
        <end position="287"/>
    </location>
</feature>
<dbReference type="InterPro" id="IPR025932">
    <property type="entry name" value="Trypano_VSG_B_N_dom"/>
</dbReference>
<feature type="signal peptide" evidence="10">
    <location>
        <begin position="1"/>
        <end position="18"/>
    </location>
</feature>